<reference evidence="1" key="1">
    <citation type="journal article" date="2021" name="Proc. Natl. Acad. Sci. U.S.A.">
        <title>Three genomes in the algal genus Volvox reveal the fate of a haploid sex-determining region after a transition to homothallism.</title>
        <authorList>
            <person name="Yamamoto K."/>
            <person name="Hamaji T."/>
            <person name="Kawai-Toyooka H."/>
            <person name="Matsuzaki R."/>
            <person name="Takahashi F."/>
            <person name="Nishimura Y."/>
            <person name="Kawachi M."/>
            <person name="Noguchi H."/>
            <person name="Minakuchi Y."/>
            <person name="Umen J.G."/>
            <person name="Toyoda A."/>
            <person name="Nozaki H."/>
        </authorList>
    </citation>
    <scope>NUCLEOTIDE SEQUENCE</scope>
    <source>
        <strain evidence="1">NIES-3780</strain>
    </source>
</reference>
<sequence length="125" mass="13968">MPVDFIRAATWGRATPRMDEFPATPRAPFYQTSFPPNTHTRHTHLIQHHQGAVMQPQGATADHLRQSTCEGARTDRAIDKKMHQFSAFCFPSPLSYPLHFLITSADVHNHINTKYSGVGAGDEGK</sequence>
<evidence type="ECO:0000313" key="1">
    <source>
        <dbReference type="EMBL" id="GIL54929.1"/>
    </source>
</evidence>
<organism evidence="1 2">
    <name type="scientific">Volvox africanus</name>
    <dbReference type="NCBI Taxonomy" id="51714"/>
    <lineage>
        <taxon>Eukaryota</taxon>
        <taxon>Viridiplantae</taxon>
        <taxon>Chlorophyta</taxon>
        <taxon>core chlorophytes</taxon>
        <taxon>Chlorophyceae</taxon>
        <taxon>CS clade</taxon>
        <taxon>Chlamydomonadales</taxon>
        <taxon>Volvocaceae</taxon>
        <taxon>Volvox</taxon>
    </lineage>
</organism>
<proteinExistence type="predicted"/>
<dbReference type="EMBL" id="BNCO01000020">
    <property type="protein sequence ID" value="GIL54929.1"/>
    <property type="molecule type" value="Genomic_DNA"/>
</dbReference>
<protein>
    <submittedName>
        <fullName evidence="1">Uncharacterized protein</fullName>
    </submittedName>
</protein>
<accession>A0A8J4B6G6</accession>
<keyword evidence="2" id="KW-1185">Reference proteome</keyword>
<comment type="caution">
    <text evidence="1">The sequence shown here is derived from an EMBL/GenBank/DDBJ whole genome shotgun (WGS) entry which is preliminary data.</text>
</comment>
<dbReference type="Proteomes" id="UP000747399">
    <property type="component" value="Unassembled WGS sequence"/>
</dbReference>
<evidence type="ECO:0000313" key="2">
    <source>
        <dbReference type="Proteomes" id="UP000747399"/>
    </source>
</evidence>
<dbReference type="AlphaFoldDB" id="A0A8J4B6G6"/>
<feature type="non-terminal residue" evidence="1">
    <location>
        <position position="125"/>
    </location>
</feature>
<gene>
    <name evidence="1" type="ORF">Vafri_10627</name>
</gene>
<name>A0A8J4B6G6_9CHLO</name>